<dbReference type="Proteomes" id="UP000663866">
    <property type="component" value="Unassembled WGS sequence"/>
</dbReference>
<name>A0A820CS80_9BILA</name>
<dbReference type="PANTHER" id="PTHR23086">
    <property type="entry name" value="PHOSPHATIDYLINOSITOL-4-PHOSPHATE 5-KINASE"/>
    <property type="match status" value="1"/>
</dbReference>
<dbReference type="Pfam" id="PF01504">
    <property type="entry name" value="PIP5K"/>
    <property type="match status" value="1"/>
</dbReference>
<feature type="compositionally biased region" description="Basic and acidic residues" evidence="2">
    <location>
        <begin position="431"/>
        <end position="442"/>
    </location>
</feature>
<reference evidence="4" key="1">
    <citation type="submission" date="2021-02" db="EMBL/GenBank/DDBJ databases">
        <authorList>
            <person name="Nowell W R."/>
        </authorList>
    </citation>
    <scope>NUCLEOTIDE SEQUENCE</scope>
</reference>
<feature type="compositionally biased region" description="Polar residues" evidence="2">
    <location>
        <begin position="483"/>
        <end position="496"/>
    </location>
</feature>
<dbReference type="InterPro" id="IPR002498">
    <property type="entry name" value="PInositol-4-P-4/5-kinase_core"/>
</dbReference>
<feature type="compositionally biased region" description="Polar residues" evidence="2">
    <location>
        <begin position="420"/>
        <end position="429"/>
    </location>
</feature>
<feature type="compositionally biased region" description="Low complexity" evidence="2">
    <location>
        <begin position="443"/>
        <end position="455"/>
    </location>
</feature>
<dbReference type="PROSITE" id="PS51455">
    <property type="entry name" value="PIPK"/>
    <property type="match status" value="1"/>
</dbReference>
<evidence type="ECO:0000256" key="2">
    <source>
        <dbReference type="SAM" id="MobiDB-lite"/>
    </source>
</evidence>
<keyword evidence="1" id="KW-0808">Transferase</keyword>
<dbReference type="Gene3D" id="3.30.800.10">
    <property type="entry name" value="Phosphatidylinositol Phosphate Kinase II Beta"/>
    <property type="match status" value="1"/>
</dbReference>
<sequence length="562" mass="64062">KFLFPLNREGTKTTPAHRFNDFTIRSYAPVAFRHFRELFNIKPDEFLYSICKPLRELKNPGASGSLFYLTSDDEFILKTVQKKEAEFLKCLLPGYYMNVTQNPRTLLPKFFGLYCYQGDNKNIRITVMNNLIPSYLQMHETYDLKGSTYRRRANSAERRKDSPTWKDLDFMERHPDGLLLDVETYNALAKTVQRDCRVLESFRIMDYSFLIGVHHVGASTESGGNHIFTNSDLRGMTSGGIPARTAQGQRLLLYVGIIDILQSYHIRKKLEHTFKSVLTDGNQISVTNPSFYSERFQRFLFSTVFKKATPNLSENPISLRESPVKRRSRLSKMLQTPEPDKEIIQTPTIMRNTRDGANTSPMARRSFEITPFHLHQSAASSPKPTANTKAYRNNMPLYASPTSSAGTRVANSYITSYCSSPPSTHTNTFIRRPDTENNKHDSSTTIYSSSHQSDSLYNEPTKRHAAKIVTTSFNHRMKKMHSPSYNRKATRTSSIHQDQDDQVPRQILLPIGGGIVGKLASSATNISYHDSCLQPSPKHRNPSGSVIHDEMVINFSPYNYFS</sequence>
<dbReference type="InterPro" id="IPR023610">
    <property type="entry name" value="PInositol-4/5-P-5/4-kinase"/>
</dbReference>
<evidence type="ECO:0000313" key="5">
    <source>
        <dbReference type="Proteomes" id="UP000663866"/>
    </source>
</evidence>
<dbReference type="CDD" id="cd17301">
    <property type="entry name" value="PIPKc_PIP5KI"/>
    <property type="match status" value="1"/>
</dbReference>
<dbReference type="GO" id="GO:0005524">
    <property type="term" value="F:ATP binding"/>
    <property type="evidence" value="ECO:0007669"/>
    <property type="project" value="UniProtKB-UniRule"/>
</dbReference>
<dbReference type="InterPro" id="IPR027484">
    <property type="entry name" value="PInositol-4-P-5-kinase_N"/>
</dbReference>
<evidence type="ECO:0000256" key="1">
    <source>
        <dbReference type="PROSITE-ProRule" id="PRU00781"/>
    </source>
</evidence>
<dbReference type="EMBL" id="CAJOBG010007492">
    <property type="protein sequence ID" value="CAF4218631.1"/>
    <property type="molecule type" value="Genomic_DNA"/>
</dbReference>
<keyword evidence="1" id="KW-0418">Kinase</keyword>
<dbReference type="GO" id="GO:0005886">
    <property type="term" value="C:plasma membrane"/>
    <property type="evidence" value="ECO:0007669"/>
    <property type="project" value="TreeGrafter"/>
</dbReference>
<dbReference type="GO" id="GO:0046854">
    <property type="term" value="P:phosphatidylinositol phosphate biosynthetic process"/>
    <property type="evidence" value="ECO:0007669"/>
    <property type="project" value="TreeGrafter"/>
</dbReference>
<dbReference type="InterPro" id="IPR027483">
    <property type="entry name" value="PInositol-4-P-4/5-kinase_C_sf"/>
</dbReference>
<accession>A0A820CS80</accession>
<feature type="region of interest" description="Disordered" evidence="2">
    <location>
        <begin position="476"/>
        <end position="500"/>
    </location>
</feature>
<evidence type="ECO:0000259" key="3">
    <source>
        <dbReference type="PROSITE" id="PS51455"/>
    </source>
</evidence>
<evidence type="ECO:0000313" key="4">
    <source>
        <dbReference type="EMBL" id="CAF4218631.1"/>
    </source>
</evidence>
<dbReference type="SUPFAM" id="SSF56104">
    <property type="entry name" value="SAICAR synthase-like"/>
    <property type="match status" value="1"/>
</dbReference>
<organism evidence="4 5">
    <name type="scientific">Rotaria magnacalcarata</name>
    <dbReference type="NCBI Taxonomy" id="392030"/>
    <lineage>
        <taxon>Eukaryota</taxon>
        <taxon>Metazoa</taxon>
        <taxon>Spiralia</taxon>
        <taxon>Gnathifera</taxon>
        <taxon>Rotifera</taxon>
        <taxon>Eurotatoria</taxon>
        <taxon>Bdelloidea</taxon>
        <taxon>Philodinida</taxon>
        <taxon>Philodinidae</taxon>
        <taxon>Rotaria</taxon>
    </lineage>
</organism>
<protein>
    <recommendedName>
        <fullName evidence="3">PIPK domain-containing protein</fullName>
    </recommendedName>
</protein>
<gene>
    <name evidence="4" type="ORF">OVN521_LOCUS27311</name>
</gene>
<feature type="non-terminal residue" evidence="4">
    <location>
        <position position="1"/>
    </location>
</feature>
<comment type="caution">
    <text evidence="4">The sequence shown here is derived from an EMBL/GenBank/DDBJ whole genome shotgun (WGS) entry which is preliminary data.</text>
</comment>
<proteinExistence type="predicted"/>
<dbReference type="SMART" id="SM00330">
    <property type="entry name" value="PIPKc"/>
    <property type="match status" value="1"/>
</dbReference>
<keyword evidence="5" id="KW-1185">Reference proteome</keyword>
<dbReference type="AlphaFoldDB" id="A0A820CS80"/>
<keyword evidence="1" id="KW-0547">Nucleotide-binding</keyword>
<feature type="region of interest" description="Disordered" evidence="2">
    <location>
        <begin position="420"/>
        <end position="460"/>
    </location>
</feature>
<dbReference type="GO" id="GO:0016308">
    <property type="term" value="F:1-phosphatidylinositol-4-phosphate 5-kinase activity"/>
    <property type="evidence" value="ECO:0007669"/>
    <property type="project" value="TreeGrafter"/>
</dbReference>
<keyword evidence="1" id="KW-0067">ATP-binding</keyword>
<dbReference type="PANTHER" id="PTHR23086:SF101">
    <property type="entry name" value="LP03320P-RELATED"/>
    <property type="match status" value="1"/>
</dbReference>
<feature type="domain" description="PIPK" evidence="3">
    <location>
        <begin position="1"/>
        <end position="304"/>
    </location>
</feature>
<dbReference type="Gene3D" id="3.30.810.10">
    <property type="entry name" value="2-Layer Sandwich"/>
    <property type="match status" value="1"/>
</dbReference>